<feature type="transmembrane region" description="Helical" evidence="8">
    <location>
        <begin position="91"/>
        <end position="113"/>
    </location>
</feature>
<keyword evidence="6 8" id="KW-1133">Transmembrane helix</keyword>
<comment type="subcellular location">
    <subcellularLocation>
        <location evidence="2">Membrane</location>
        <topology evidence="2">Multi-pass membrane protein</topology>
    </subcellularLocation>
</comment>
<name>W8UEJ8_KLEPN</name>
<feature type="transmembrane region" description="Helical" evidence="8">
    <location>
        <begin position="275"/>
        <end position="294"/>
    </location>
</feature>
<keyword evidence="5 8" id="KW-0812">Transmembrane</keyword>
<dbReference type="KEGG" id="kps:KPNJ2_00685"/>
<dbReference type="NCBIfam" id="TIGR03718">
    <property type="entry name" value="R_switched_Alx"/>
    <property type="match status" value="1"/>
</dbReference>
<feature type="transmembrane region" description="Helical" evidence="8">
    <location>
        <begin position="49"/>
        <end position="71"/>
    </location>
</feature>
<accession>W8UEJ8</accession>
<evidence type="ECO:0000256" key="5">
    <source>
        <dbReference type="ARBA" id="ARBA00022692"/>
    </source>
</evidence>
<evidence type="ECO:0000256" key="6">
    <source>
        <dbReference type="ARBA" id="ARBA00022989"/>
    </source>
</evidence>
<evidence type="ECO:0000313" key="9">
    <source>
        <dbReference type="EMBL" id="AHM77465.1"/>
    </source>
</evidence>
<reference evidence="9 10" key="1">
    <citation type="journal article" date="2014" name="Proc. Natl. Acad. Sci. U.S.A.">
        <title>Molecular dissection of the evolution of carbapenem-resistant multilocus sequence type 258 Klebsiella pneumoniae.</title>
        <authorList>
            <person name="Deleo F.R."/>
            <person name="Chen L."/>
            <person name="Porcella S.F."/>
            <person name="Martens C.A."/>
            <person name="Kobayashi S.D."/>
            <person name="Porter A.R."/>
            <person name="Chavda K.D."/>
            <person name="Jacobs M.R."/>
            <person name="Mathema B."/>
            <person name="Olsen R.J."/>
            <person name="Bonomo R.A."/>
            <person name="Musser J.M."/>
            <person name="Kreiswirth B.N."/>
        </authorList>
    </citation>
    <scope>NUCLEOTIDE SEQUENCE [LARGE SCALE GENOMIC DNA]</scope>
    <source>
        <strain evidence="9">30684/NJST258_2</strain>
    </source>
</reference>
<dbReference type="PANTHER" id="PTHR30238">
    <property type="entry name" value="MEMBRANE BOUND PREDICTED REDOX MODULATOR"/>
    <property type="match status" value="1"/>
</dbReference>
<comment type="similarity">
    <text evidence="3">Belongs to the TerC family.</text>
</comment>
<evidence type="ECO:0000256" key="4">
    <source>
        <dbReference type="ARBA" id="ARBA00019796"/>
    </source>
</evidence>
<dbReference type="PATRIC" id="fig|1420013.3.peg.650"/>
<dbReference type="GO" id="GO:0016020">
    <property type="term" value="C:membrane"/>
    <property type="evidence" value="ECO:0007669"/>
    <property type="project" value="UniProtKB-SubCell"/>
</dbReference>
<dbReference type="PANTHER" id="PTHR30238:SF0">
    <property type="entry name" value="THYLAKOID MEMBRANE PROTEIN TERC, CHLOROPLASTIC"/>
    <property type="match status" value="1"/>
</dbReference>
<feature type="transmembrane region" description="Helical" evidence="8">
    <location>
        <begin position="122"/>
        <end position="144"/>
    </location>
</feature>
<dbReference type="HOGENOM" id="CLU_045644_1_2_6"/>
<dbReference type="Proteomes" id="UP000019586">
    <property type="component" value="Chromosome"/>
</dbReference>
<keyword evidence="7 8" id="KW-0472">Membrane</keyword>
<dbReference type="AlphaFoldDB" id="W8UEJ8"/>
<evidence type="ECO:0000256" key="2">
    <source>
        <dbReference type="ARBA" id="ARBA00004141"/>
    </source>
</evidence>
<dbReference type="EMBL" id="CP006918">
    <property type="protein sequence ID" value="AHM77465.1"/>
    <property type="molecule type" value="Genomic_DNA"/>
</dbReference>
<dbReference type="InterPro" id="IPR022369">
    <property type="entry name" value="Integral_membrane_TerC_rswitch"/>
</dbReference>
<evidence type="ECO:0000256" key="1">
    <source>
        <dbReference type="ARBA" id="ARBA00002165"/>
    </source>
</evidence>
<sequence length="331" mass="37035">MFLCKEYQMNTVGTPLLWGGFAVVVAIMLAIDLLLQGRRGSHSMTMKQAAGWSILWVTLSLLFNAAFWWYLVQTQGRAVADPQALAFLTGYLIEKALAVDNVFVWLMLFSYFAVPPALQRRVLVYGVLGAIVLRTIMIFAGSWLISQFDWLLYVFGAFLLFTGVKMALAKEDDSGIGDKPLVRWIRSHLRMTDKIESERFFTRKNGVLFATPLLLVLILVELSDVIFAVDSIPAIFAVTTDPFIVLTSNLFAILGLRAMYFLLAGVAERFSMLKYGLSVILVFIGVKMLIVDFYHIPVAISLGVVGGILAATLLINAWVNRQHDKQRKLPE</sequence>
<proteinExistence type="inferred from homology"/>
<dbReference type="Pfam" id="PF03741">
    <property type="entry name" value="TerC"/>
    <property type="match status" value="1"/>
</dbReference>
<dbReference type="InterPro" id="IPR005496">
    <property type="entry name" value="Integral_membrane_TerC"/>
</dbReference>
<gene>
    <name evidence="9" type="ORF">KPNJ2_00685</name>
</gene>
<evidence type="ECO:0000313" key="10">
    <source>
        <dbReference type="Proteomes" id="UP000019586"/>
    </source>
</evidence>
<feature type="transmembrane region" description="Helical" evidence="8">
    <location>
        <begin position="16"/>
        <end position="37"/>
    </location>
</feature>
<feature type="transmembrane region" description="Helical" evidence="8">
    <location>
        <begin position="243"/>
        <end position="263"/>
    </location>
</feature>
<evidence type="ECO:0000256" key="3">
    <source>
        <dbReference type="ARBA" id="ARBA00007511"/>
    </source>
</evidence>
<organism evidence="9 10">
    <name type="scientific">Klebsiella pneumoniae 30684/NJST258_2</name>
    <dbReference type="NCBI Taxonomy" id="1420013"/>
    <lineage>
        <taxon>Bacteria</taxon>
        <taxon>Pseudomonadati</taxon>
        <taxon>Pseudomonadota</taxon>
        <taxon>Gammaproteobacteria</taxon>
        <taxon>Enterobacterales</taxon>
        <taxon>Enterobacteriaceae</taxon>
        <taxon>Klebsiella/Raoultella group</taxon>
        <taxon>Klebsiella</taxon>
        <taxon>Klebsiella pneumoniae complex</taxon>
    </lineage>
</organism>
<protein>
    <recommendedName>
        <fullName evidence="4">Putative membrane-bound redox modulator Alx</fullName>
    </recommendedName>
</protein>
<comment type="function">
    <text evidence="1">Has been proposed to be a redox modulator.</text>
</comment>
<evidence type="ECO:0000256" key="7">
    <source>
        <dbReference type="ARBA" id="ARBA00023136"/>
    </source>
</evidence>
<feature type="transmembrane region" description="Helical" evidence="8">
    <location>
        <begin position="207"/>
        <end position="237"/>
    </location>
</feature>
<feature type="transmembrane region" description="Helical" evidence="8">
    <location>
        <begin position="150"/>
        <end position="169"/>
    </location>
</feature>
<feature type="transmembrane region" description="Helical" evidence="8">
    <location>
        <begin position="300"/>
        <end position="319"/>
    </location>
</feature>
<evidence type="ECO:0000256" key="8">
    <source>
        <dbReference type="SAM" id="Phobius"/>
    </source>
</evidence>